<keyword evidence="2" id="KW-1185">Reference proteome</keyword>
<gene>
    <name evidence="1" type="ORF">SCUD_LOCUS19670</name>
</gene>
<sequence length="47" mass="5559">MWLHHHRIVVVKIVHGLIKVNKIELIISYGLLQIFNNPNILLFEMNP</sequence>
<name>A0A183KX77_9TREM</name>
<dbReference type="EMBL" id="UZAK01042900">
    <property type="protein sequence ID" value="VDP69846.1"/>
    <property type="molecule type" value="Genomic_DNA"/>
</dbReference>
<reference evidence="3" key="1">
    <citation type="submission" date="2016-06" db="UniProtKB">
        <authorList>
            <consortium name="WormBaseParasite"/>
        </authorList>
    </citation>
    <scope>IDENTIFICATION</scope>
</reference>
<organism evidence="3">
    <name type="scientific">Schistosoma curassoni</name>
    <dbReference type="NCBI Taxonomy" id="6186"/>
    <lineage>
        <taxon>Eukaryota</taxon>
        <taxon>Metazoa</taxon>
        <taxon>Spiralia</taxon>
        <taxon>Lophotrochozoa</taxon>
        <taxon>Platyhelminthes</taxon>
        <taxon>Trematoda</taxon>
        <taxon>Digenea</taxon>
        <taxon>Strigeidida</taxon>
        <taxon>Schistosomatoidea</taxon>
        <taxon>Schistosomatidae</taxon>
        <taxon>Schistosoma</taxon>
    </lineage>
</organism>
<accession>A0A183KX77</accession>
<dbReference type="Proteomes" id="UP000279833">
    <property type="component" value="Unassembled WGS sequence"/>
</dbReference>
<proteinExistence type="predicted"/>
<evidence type="ECO:0000313" key="1">
    <source>
        <dbReference type="EMBL" id="VDP69846.1"/>
    </source>
</evidence>
<dbReference type="AlphaFoldDB" id="A0A183KX77"/>
<evidence type="ECO:0000313" key="2">
    <source>
        <dbReference type="Proteomes" id="UP000279833"/>
    </source>
</evidence>
<dbReference type="WBParaSite" id="SCUD_0001967401-mRNA-1">
    <property type="protein sequence ID" value="SCUD_0001967401-mRNA-1"/>
    <property type="gene ID" value="SCUD_0001967401"/>
</dbReference>
<reference evidence="1 2" key="2">
    <citation type="submission" date="2018-11" db="EMBL/GenBank/DDBJ databases">
        <authorList>
            <consortium name="Pathogen Informatics"/>
        </authorList>
    </citation>
    <scope>NUCLEOTIDE SEQUENCE [LARGE SCALE GENOMIC DNA]</scope>
    <source>
        <strain evidence="1">Dakar</strain>
        <strain evidence="2">Dakar, Senegal</strain>
    </source>
</reference>
<evidence type="ECO:0000313" key="3">
    <source>
        <dbReference type="WBParaSite" id="SCUD_0001967401-mRNA-1"/>
    </source>
</evidence>
<protein>
    <submittedName>
        <fullName evidence="1 3">Uncharacterized protein</fullName>
    </submittedName>
</protein>